<name>A0A1M6DCM3_9BACT</name>
<dbReference type="InterPro" id="IPR013005">
    <property type="entry name" value="Ribosomal_uL4-like"/>
</dbReference>
<dbReference type="NCBIfam" id="TIGR03953">
    <property type="entry name" value="rplD_bact"/>
    <property type="match status" value="1"/>
</dbReference>
<dbReference type="EMBL" id="FQYN01000002">
    <property type="protein sequence ID" value="SHI70933.1"/>
    <property type="molecule type" value="Genomic_DNA"/>
</dbReference>
<dbReference type="GO" id="GO:0006412">
    <property type="term" value="P:translation"/>
    <property type="evidence" value="ECO:0007669"/>
    <property type="project" value="UniProtKB-UniRule"/>
</dbReference>
<dbReference type="PANTHER" id="PTHR10746:SF6">
    <property type="entry name" value="LARGE RIBOSOMAL SUBUNIT PROTEIN UL4M"/>
    <property type="match status" value="1"/>
</dbReference>
<comment type="subunit">
    <text evidence="5">Part of the 50S ribosomal subunit.</text>
</comment>
<dbReference type="OrthoDB" id="9803201at2"/>
<keyword evidence="8" id="KW-1185">Reference proteome</keyword>
<dbReference type="SUPFAM" id="SSF52166">
    <property type="entry name" value="Ribosomal protein L4"/>
    <property type="match status" value="1"/>
</dbReference>
<accession>A0A1M6DCM3</accession>
<dbReference type="InterPro" id="IPR002136">
    <property type="entry name" value="Ribosomal_uL4"/>
</dbReference>
<keyword evidence="2 5" id="KW-0689">Ribosomal protein</keyword>
<evidence type="ECO:0000256" key="5">
    <source>
        <dbReference type="HAMAP-Rule" id="MF_01328"/>
    </source>
</evidence>
<dbReference type="GO" id="GO:0005840">
    <property type="term" value="C:ribosome"/>
    <property type="evidence" value="ECO:0007669"/>
    <property type="project" value="UniProtKB-KW"/>
</dbReference>
<protein>
    <recommendedName>
        <fullName evidence="4 5">Large ribosomal subunit protein uL4</fullName>
    </recommendedName>
</protein>
<evidence type="ECO:0000313" key="8">
    <source>
        <dbReference type="Proteomes" id="UP000184418"/>
    </source>
</evidence>
<proteinExistence type="inferred from homology"/>
<evidence type="ECO:0000313" key="7">
    <source>
        <dbReference type="EMBL" id="SHI70933.1"/>
    </source>
</evidence>
<evidence type="ECO:0000256" key="4">
    <source>
        <dbReference type="ARBA" id="ARBA00035244"/>
    </source>
</evidence>
<dbReference type="RefSeq" id="WP_073107082.1">
    <property type="nucleotide sequence ID" value="NZ_FQYN01000002.1"/>
</dbReference>
<keyword evidence="5" id="KW-0694">RNA-binding</keyword>
<comment type="similarity">
    <text evidence="1 5">Belongs to the universal ribosomal protein uL4 family.</text>
</comment>
<dbReference type="AlphaFoldDB" id="A0A1M6DCM3"/>
<dbReference type="GO" id="GO:1990904">
    <property type="term" value="C:ribonucleoprotein complex"/>
    <property type="evidence" value="ECO:0007669"/>
    <property type="project" value="UniProtKB-KW"/>
</dbReference>
<evidence type="ECO:0000256" key="2">
    <source>
        <dbReference type="ARBA" id="ARBA00022980"/>
    </source>
</evidence>
<sequence>MELAVFNIKGEDTGRKVTLSDAIFGLEPNEHVMYLDVKQYLANQRQGTHKSKQRNEVHGTTKKLKKQKGTGGARAGSMKSPVFIGGGRVFGPEPRDYGFKLNKKTKRLARLSALSTLAQDGKIALVENISLSAPKTKDFLSILSGLKLNNGKKTLLVTGEIDKNVVLSARNIQRVSVATPVALNTHDLLNTDTLLLSEDGLKSLEQLYSTAE</sequence>
<keyword evidence="3 5" id="KW-0687">Ribonucleoprotein</keyword>
<dbReference type="Proteomes" id="UP000184418">
    <property type="component" value="Unassembled WGS sequence"/>
</dbReference>
<dbReference type="GO" id="GO:0019843">
    <property type="term" value="F:rRNA binding"/>
    <property type="evidence" value="ECO:0007669"/>
    <property type="project" value="UniProtKB-UniRule"/>
</dbReference>
<evidence type="ECO:0000256" key="6">
    <source>
        <dbReference type="SAM" id="MobiDB-lite"/>
    </source>
</evidence>
<evidence type="ECO:0000256" key="1">
    <source>
        <dbReference type="ARBA" id="ARBA00010528"/>
    </source>
</evidence>
<dbReference type="HAMAP" id="MF_01328_B">
    <property type="entry name" value="Ribosomal_uL4_B"/>
    <property type="match status" value="1"/>
</dbReference>
<dbReference type="Gene3D" id="3.40.1370.10">
    <property type="match status" value="1"/>
</dbReference>
<gene>
    <name evidence="5" type="primary">rplD</name>
    <name evidence="7" type="ORF">SAMN02745146_1453</name>
</gene>
<dbReference type="PANTHER" id="PTHR10746">
    <property type="entry name" value="50S RIBOSOMAL PROTEIN L4"/>
    <property type="match status" value="1"/>
</dbReference>
<comment type="function">
    <text evidence="5">One of the primary rRNA binding proteins, this protein initially binds near the 5'-end of the 23S rRNA. It is important during the early stages of 50S assembly. It makes multiple contacts with different domains of the 23S rRNA in the assembled 50S subunit and ribosome.</text>
</comment>
<dbReference type="InterPro" id="IPR023574">
    <property type="entry name" value="Ribosomal_uL4_dom_sf"/>
</dbReference>
<dbReference type="Pfam" id="PF00573">
    <property type="entry name" value="Ribosomal_L4"/>
    <property type="match status" value="1"/>
</dbReference>
<keyword evidence="5" id="KW-0699">rRNA-binding</keyword>
<dbReference type="STRING" id="1121955.SAMN02745146_1453"/>
<dbReference type="GO" id="GO:0003735">
    <property type="term" value="F:structural constituent of ribosome"/>
    <property type="evidence" value="ECO:0007669"/>
    <property type="project" value="InterPro"/>
</dbReference>
<evidence type="ECO:0000256" key="3">
    <source>
        <dbReference type="ARBA" id="ARBA00023274"/>
    </source>
</evidence>
<organism evidence="7 8">
    <name type="scientific">Hymenobacter daecheongensis DSM 21074</name>
    <dbReference type="NCBI Taxonomy" id="1121955"/>
    <lineage>
        <taxon>Bacteria</taxon>
        <taxon>Pseudomonadati</taxon>
        <taxon>Bacteroidota</taxon>
        <taxon>Cytophagia</taxon>
        <taxon>Cytophagales</taxon>
        <taxon>Hymenobacteraceae</taxon>
        <taxon>Hymenobacter</taxon>
    </lineage>
</organism>
<feature type="region of interest" description="Disordered" evidence="6">
    <location>
        <begin position="45"/>
        <end position="77"/>
    </location>
</feature>
<reference evidence="7 8" key="1">
    <citation type="submission" date="2016-11" db="EMBL/GenBank/DDBJ databases">
        <authorList>
            <person name="Jaros S."/>
            <person name="Januszkiewicz K."/>
            <person name="Wedrychowicz H."/>
        </authorList>
    </citation>
    <scope>NUCLEOTIDE SEQUENCE [LARGE SCALE GENOMIC DNA]</scope>
    <source>
        <strain evidence="7 8">DSM 21074</strain>
    </source>
</reference>
<comment type="function">
    <text evidence="5">Forms part of the polypeptide exit tunnel.</text>
</comment>